<organism evidence="2 3">
    <name type="scientific">Riccia fluitans</name>
    <dbReference type="NCBI Taxonomy" id="41844"/>
    <lineage>
        <taxon>Eukaryota</taxon>
        <taxon>Viridiplantae</taxon>
        <taxon>Streptophyta</taxon>
        <taxon>Embryophyta</taxon>
        <taxon>Marchantiophyta</taxon>
        <taxon>Marchantiopsida</taxon>
        <taxon>Marchantiidae</taxon>
        <taxon>Marchantiales</taxon>
        <taxon>Ricciaceae</taxon>
        <taxon>Riccia</taxon>
    </lineage>
</organism>
<evidence type="ECO:0000256" key="1">
    <source>
        <dbReference type="SAM" id="MobiDB-lite"/>
    </source>
</evidence>
<evidence type="ECO:0000313" key="3">
    <source>
        <dbReference type="Proteomes" id="UP001605036"/>
    </source>
</evidence>
<accession>A0ABD1Z438</accession>
<dbReference type="Proteomes" id="UP001605036">
    <property type="component" value="Unassembled WGS sequence"/>
</dbReference>
<feature type="compositionally biased region" description="Polar residues" evidence="1">
    <location>
        <begin position="108"/>
        <end position="117"/>
    </location>
</feature>
<name>A0ABD1Z438_9MARC</name>
<feature type="compositionally biased region" description="Basic and acidic residues" evidence="1">
    <location>
        <begin position="60"/>
        <end position="76"/>
    </location>
</feature>
<reference evidence="2 3" key="1">
    <citation type="submission" date="2024-09" db="EMBL/GenBank/DDBJ databases">
        <title>Chromosome-scale assembly of Riccia fluitans.</title>
        <authorList>
            <person name="Paukszto L."/>
            <person name="Sawicki J."/>
            <person name="Karawczyk K."/>
            <person name="Piernik-Szablinska J."/>
            <person name="Szczecinska M."/>
            <person name="Mazdziarz M."/>
        </authorList>
    </citation>
    <scope>NUCLEOTIDE SEQUENCE [LARGE SCALE GENOMIC DNA]</scope>
    <source>
        <strain evidence="2">Rf_01</strain>
        <tissue evidence="2">Aerial parts of the thallus</tissue>
    </source>
</reference>
<feature type="region of interest" description="Disordered" evidence="1">
    <location>
        <begin position="95"/>
        <end position="140"/>
    </location>
</feature>
<sequence>MRIKKDGHLVEPLDLDVDAKSQKTPKRKQTGSEQPSRKRPRSQSDPKDGNEGNLPSTMETLRKGKEKVTESSHHPNVDTNVDIPAEERRTLKIRMTANRLEMDPPLSTPTRQYSVRGNNHIPAGDTKKEVHNTSSKLPSDGIMEESVSQMTTMLSNIVEHHGCANQHLASLEEDLAHAKLDEEKLKATM</sequence>
<evidence type="ECO:0000313" key="2">
    <source>
        <dbReference type="EMBL" id="KAL2641674.1"/>
    </source>
</evidence>
<dbReference type="EMBL" id="JBHFFA010000002">
    <property type="protein sequence ID" value="KAL2641674.1"/>
    <property type="molecule type" value="Genomic_DNA"/>
</dbReference>
<feature type="region of interest" description="Disordered" evidence="1">
    <location>
        <begin position="1"/>
        <end position="80"/>
    </location>
</feature>
<gene>
    <name evidence="2" type="ORF">R1flu_009261</name>
</gene>
<comment type="caution">
    <text evidence="2">The sequence shown here is derived from an EMBL/GenBank/DDBJ whole genome shotgun (WGS) entry which is preliminary data.</text>
</comment>
<keyword evidence="3" id="KW-1185">Reference proteome</keyword>
<protein>
    <submittedName>
        <fullName evidence="2">Uncharacterized protein</fullName>
    </submittedName>
</protein>
<feature type="compositionally biased region" description="Basic and acidic residues" evidence="1">
    <location>
        <begin position="1"/>
        <end position="21"/>
    </location>
</feature>
<dbReference type="AlphaFoldDB" id="A0ABD1Z438"/>
<proteinExistence type="predicted"/>